<reference evidence="1" key="1">
    <citation type="submission" date="2018-01" db="EMBL/GenBank/DDBJ databases">
        <authorList>
            <person name="Mao J.F."/>
        </authorList>
    </citation>
    <scope>NUCLEOTIDE SEQUENCE</scope>
    <source>
        <strain evidence="1">Huo1</strain>
        <tissue evidence="1">Leaf</tissue>
    </source>
</reference>
<reference evidence="1" key="2">
    <citation type="submission" date="2020-08" db="EMBL/GenBank/DDBJ databases">
        <title>Plant Genome Project.</title>
        <authorList>
            <person name="Zhang R.-G."/>
        </authorList>
    </citation>
    <scope>NUCLEOTIDE SEQUENCE</scope>
    <source>
        <strain evidence="1">Huo1</strain>
        <tissue evidence="1">Leaf</tissue>
    </source>
</reference>
<dbReference type="EMBL" id="PNBA02000015">
    <property type="protein sequence ID" value="KAG6398115.1"/>
    <property type="molecule type" value="Genomic_DNA"/>
</dbReference>
<gene>
    <name evidence="1" type="ORF">SASPL_139567</name>
</gene>
<name>A0A8X8WMA5_SALSN</name>
<keyword evidence="2" id="KW-1185">Reference proteome</keyword>
<dbReference type="Proteomes" id="UP000298416">
    <property type="component" value="Unassembled WGS sequence"/>
</dbReference>
<evidence type="ECO:0000313" key="2">
    <source>
        <dbReference type="Proteomes" id="UP000298416"/>
    </source>
</evidence>
<proteinExistence type="predicted"/>
<protein>
    <submittedName>
        <fullName evidence="1">Uncharacterized protein</fullName>
    </submittedName>
</protein>
<accession>A0A8X8WMA5</accession>
<sequence length="136" mass="15799">MASIESKYDELSVDEFSNIDTSLVMSLLQEEDRDDDMVRLMIESFEPELVNQCLSSSETSVSGDSKYGFCDEMSHPDFEWVDVEMAYSCPSDEITGYNFIGRFTAEYEGLEDYSRVWYDNMPMAMEEEDDYIGLWQ</sequence>
<evidence type="ECO:0000313" key="1">
    <source>
        <dbReference type="EMBL" id="KAG6398115.1"/>
    </source>
</evidence>
<comment type="caution">
    <text evidence="1">The sequence shown here is derived from an EMBL/GenBank/DDBJ whole genome shotgun (WGS) entry which is preliminary data.</text>
</comment>
<organism evidence="1">
    <name type="scientific">Salvia splendens</name>
    <name type="common">Scarlet sage</name>
    <dbReference type="NCBI Taxonomy" id="180675"/>
    <lineage>
        <taxon>Eukaryota</taxon>
        <taxon>Viridiplantae</taxon>
        <taxon>Streptophyta</taxon>
        <taxon>Embryophyta</taxon>
        <taxon>Tracheophyta</taxon>
        <taxon>Spermatophyta</taxon>
        <taxon>Magnoliopsida</taxon>
        <taxon>eudicotyledons</taxon>
        <taxon>Gunneridae</taxon>
        <taxon>Pentapetalae</taxon>
        <taxon>asterids</taxon>
        <taxon>lamiids</taxon>
        <taxon>Lamiales</taxon>
        <taxon>Lamiaceae</taxon>
        <taxon>Nepetoideae</taxon>
        <taxon>Mentheae</taxon>
        <taxon>Salviinae</taxon>
        <taxon>Salvia</taxon>
        <taxon>Salvia subgen. Calosphace</taxon>
        <taxon>core Calosphace</taxon>
    </lineage>
</organism>
<dbReference type="AlphaFoldDB" id="A0A8X8WMA5"/>